<dbReference type="Proteomes" id="UP000094065">
    <property type="component" value="Unassembled WGS sequence"/>
</dbReference>
<dbReference type="AlphaFoldDB" id="A0A1E3HZE4"/>
<feature type="region of interest" description="Disordered" evidence="1">
    <location>
        <begin position="69"/>
        <end position="93"/>
    </location>
</feature>
<dbReference type="RefSeq" id="XP_018995884.1">
    <property type="nucleotide sequence ID" value="XM_019135481.1"/>
</dbReference>
<gene>
    <name evidence="2" type="ORF">L202_01980</name>
</gene>
<proteinExistence type="predicted"/>
<comment type="caution">
    <text evidence="2">The sequence shown here is derived from an EMBL/GenBank/DDBJ whole genome shotgun (WGS) entry which is preliminary data.</text>
</comment>
<evidence type="ECO:0000256" key="1">
    <source>
        <dbReference type="SAM" id="MobiDB-lite"/>
    </source>
</evidence>
<protein>
    <submittedName>
        <fullName evidence="2">Uncharacterized protein</fullName>
    </submittedName>
</protein>
<evidence type="ECO:0000313" key="2">
    <source>
        <dbReference type="EMBL" id="ODN81565.1"/>
    </source>
</evidence>
<keyword evidence="3" id="KW-1185">Reference proteome</keyword>
<accession>A0A1E3HZE4</accession>
<organism evidence="2 3">
    <name type="scientific">Cryptococcus amylolentus CBS 6039</name>
    <dbReference type="NCBI Taxonomy" id="1295533"/>
    <lineage>
        <taxon>Eukaryota</taxon>
        <taxon>Fungi</taxon>
        <taxon>Dikarya</taxon>
        <taxon>Basidiomycota</taxon>
        <taxon>Agaricomycotina</taxon>
        <taxon>Tremellomycetes</taxon>
        <taxon>Tremellales</taxon>
        <taxon>Cryptococcaceae</taxon>
        <taxon>Cryptococcus</taxon>
    </lineage>
</organism>
<dbReference type="GeneID" id="30153289"/>
<name>A0A1E3HZE4_9TREE</name>
<reference evidence="2 3" key="1">
    <citation type="submission" date="2016-06" db="EMBL/GenBank/DDBJ databases">
        <title>Evolution of pathogenesis and genome organization in the Tremellales.</title>
        <authorList>
            <person name="Cuomo C."/>
            <person name="Litvintseva A."/>
            <person name="Heitman J."/>
            <person name="Chen Y."/>
            <person name="Sun S."/>
            <person name="Springer D."/>
            <person name="Dromer F."/>
            <person name="Young S."/>
            <person name="Zeng Q."/>
            <person name="Chapman S."/>
            <person name="Gujja S."/>
            <person name="Saif S."/>
            <person name="Birren B."/>
        </authorList>
    </citation>
    <scope>NUCLEOTIDE SEQUENCE [LARGE SCALE GENOMIC DNA]</scope>
    <source>
        <strain evidence="2 3">CBS 6039</strain>
    </source>
</reference>
<sequence>MVGTTITSSVYTTVYTPCRCLSIQKKIGNLLSSPLRILRGDDRRCQSSNLIPQGCSRISVAPYPTSFPCPTSARPSPSPSGPSSALPPTNSPSASSSLSSTFLCSPSGMNPVISGAGKHISSTTIHDNCRPRVHAGDCVEMEYTQLFGFHHVGSMFAEAGRQWRYVGGRCR</sequence>
<evidence type="ECO:0000313" key="3">
    <source>
        <dbReference type="Proteomes" id="UP000094065"/>
    </source>
</evidence>
<dbReference type="EMBL" id="AWGJ01000003">
    <property type="protein sequence ID" value="ODN81565.1"/>
    <property type="molecule type" value="Genomic_DNA"/>
</dbReference>